<gene>
    <name evidence="1" type="ORF">NUW58_g5507</name>
</gene>
<reference evidence="1" key="1">
    <citation type="submission" date="2022-10" db="EMBL/GenBank/DDBJ databases">
        <title>Genome Sequence of Xylaria curta.</title>
        <authorList>
            <person name="Buettner E."/>
        </authorList>
    </citation>
    <scope>NUCLEOTIDE SEQUENCE</scope>
    <source>
        <strain evidence="1">Babe10</strain>
    </source>
</reference>
<keyword evidence="2" id="KW-1185">Reference proteome</keyword>
<evidence type="ECO:0000313" key="2">
    <source>
        <dbReference type="Proteomes" id="UP001143856"/>
    </source>
</evidence>
<dbReference type="EMBL" id="JAPDGR010001097">
    <property type="protein sequence ID" value="KAJ2985478.1"/>
    <property type="molecule type" value="Genomic_DNA"/>
</dbReference>
<name>A0ACC1P3F9_9PEZI</name>
<accession>A0ACC1P3F9</accession>
<comment type="caution">
    <text evidence="1">The sequence shown here is derived from an EMBL/GenBank/DDBJ whole genome shotgun (WGS) entry which is preliminary data.</text>
</comment>
<proteinExistence type="predicted"/>
<protein>
    <submittedName>
        <fullName evidence="1">Uncharacterized protein</fullName>
    </submittedName>
</protein>
<evidence type="ECO:0000313" key="1">
    <source>
        <dbReference type="EMBL" id="KAJ2985478.1"/>
    </source>
</evidence>
<organism evidence="1 2">
    <name type="scientific">Xylaria curta</name>
    <dbReference type="NCBI Taxonomy" id="42375"/>
    <lineage>
        <taxon>Eukaryota</taxon>
        <taxon>Fungi</taxon>
        <taxon>Dikarya</taxon>
        <taxon>Ascomycota</taxon>
        <taxon>Pezizomycotina</taxon>
        <taxon>Sordariomycetes</taxon>
        <taxon>Xylariomycetidae</taxon>
        <taxon>Xylariales</taxon>
        <taxon>Xylariaceae</taxon>
        <taxon>Xylaria</taxon>
    </lineage>
</organism>
<dbReference type="Proteomes" id="UP001143856">
    <property type="component" value="Unassembled WGS sequence"/>
</dbReference>
<sequence>MVAQIGGLSTLGGGSPNGGSENHRAWPEGFDDTAQWNQLHPSSFAKSFEDVIWEKTQFGPRGDWGPELSQMVRFMMADTSPCILFWGESHSVIYNEASAYFMADKNLERMGMLARDQFPGLWNLFEKVLVKQRLNGLTARGEAATISVEWNGLLEEICIDWKLIPILDKDGAVKGSHGLLTDLTNSIAQQRQLDHQNRLTKQIILDLEQSEPNLAEQCPLGICRTDKDGYVTYGNDAWRAFYGFTRGRIPKVSQPWLPFLHDDDVQTSMNFFRKLQKCPGPEVCEFRRKNQTFSLSEGGRTFTNDAYILVTGFSNFAEDGSLKFIDFWVADISSQKIASKILSEKMDEAIRYNNQQERFIDMISHEIRNPLSAVFHCGEEVIDDMKDGRATLDTLIRDSAPPATLTSLRQKLKGQLDSAFDAAKTIMYCVQHQKQIVDDVLTLSKLDSDLLLITPSPVELMSLVRSSLKIPELELKATDISLNIVEDDSLEKLGARWVMLDSKRFLQIIINLVTNAMKFTKKSSNRRITVKVSAHHDRPASDPPYGIEYVPQQYRAKEPASGNPKDEVNSPTDPDSNVFLSFSVTDTGLGLTQSQKAHLFHRFAQASPKTHSEYGGSGLGLFISRQITEMLDGQIGVCSTPGVGSTFAFYVKAQTIARPTPTPPPLKSNLETRTRSSPRPSAKETTAKSILVIEDNLINQKVLCKQLKNRGFMVQAANHGKHALETVFSKRTEDGRNRAASFDAILCDIEMPIMDGIEFAKEIRRLESAGKLDGHVPIVGVTANVRRTLVDNTIESGMDAVTTKPYRIHELIEQINRVCPV</sequence>